<evidence type="ECO:0000256" key="2">
    <source>
        <dbReference type="ARBA" id="ARBA00022692"/>
    </source>
</evidence>
<dbReference type="Pfam" id="PF06789">
    <property type="entry name" value="MINAR1_C"/>
    <property type="match status" value="1"/>
</dbReference>
<name>Q4T9T5_TETNG</name>
<accession>Q4T9T5</accession>
<protein>
    <submittedName>
        <fullName evidence="9">(spotted green pufferfish) hypothetical protein</fullName>
    </submittedName>
</protein>
<reference evidence="9" key="1">
    <citation type="journal article" date="2004" name="Nature">
        <title>Genome duplication in the teleost fish Tetraodon nigroviridis reveals the early vertebrate proto-karyotype.</title>
        <authorList>
            <person name="Jaillon O."/>
            <person name="Aury J.-M."/>
            <person name="Brunet F."/>
            <person name="Petit J.-L."/>
            <person name="Stange-Thomann N."/>
            <person name="Mauceli E."/>
            <person name="Bouneau L."/>
            <person name="Fischer C."/>
            <person name="Ozouf-Costaz C."/>
            <person name="Bernot A."/>
            <person name="Nicaud S."/>
            <person name="Jaffe D."/>
            <person name="Fisher S."/>
            <person name="Lutfalla G."/>
            <person name="Dossat C."/>
            <person name="Segurens B."/>
            <person name="Dasilva C."/>
            <person name="Salanoubat M."/>
            <person name="Levy M."/>
            <person name="Boudet N."/>
            <person name="Castellano S."/>
            <person name="Anthouard V."/>
            <person name="Jubin C."/>
            <person name="Castelli V."/>
            <person name="Katinka M."/>
            <person name="Vacherie B."/>
            <person name="Biemont C."/>
            <person name="Skalli Z."/>
            <person name="Cattolico L."/>
            <person name="Poulain J."/>
            <person name="De Berardinis V."/>
            <person name="Cruaud C."/>
            <person name="Duprat S."/>
            <person name="Brottier P."/>
            <person name="Coutanceau J.-P."/>
            <person name="Gouzy J."/>
            <person name="Parra G."/>
            <person name="Lardier G."/>
            <person name="Chapple C."/>
            <person name="McKernan K.J."/>
            <person name="McEwan P."/>
            <person name="Bosak S."/>
            <person name="Kellis M."/>
            <person name="Volff J.-N."/>
            <person name="Guigo R."/>
            <person name="Zody M.C."/>
            <person name="Mesirov J."/>
            <person name="Lindblad-Toh K."/>
            <person name="Birren B."/>
            <person name="Nusbaum C."/>
            <person name="Kahn D."/>
            <person name="Robinson-Rechavi M."/>
            <person name="Laudet V."/>
            <person name="Schachter V."/>
            <person name="Quetier F."/>
            <person name="Saurin W."/>
            <person name="Scarpelli C."/>
            <person name="Wincker P."/>
            <person name="Lander E.S."/>
            <person name="Weissenbach J."/>
            <person name="Roest Crollius H."/>
        </authorList>
    </citation>
    <scope>NUCLEOTIDE SEQUENCE [LARGE SCALE GENOMIC DNA]</scope>
</reference>
<evidence type="ECO:0000313" key="9">
    <source>
        <dbReference type="EMBL" id="CAF90347.1"/>
    </source>
</evidence>
<dbReference type="PANTHER" id="PTHR31530">
    <property type="entry name" value="MAJOR INTRINSICALLY DISORDERED NOTCH2-BINDING RECEPTOR 1 MINAR1 FAMILY MEMBER"/>
    <property type="match status" value="1"/>
</dbReference>
<dbReference type="PANTHER" id="PTHR31530:SF4">
    <property type="entry name" value="MAJOR INTRINSICALLY DISORDERED NOTCH2-BINDING RECEPTOR 1-LIKE"/>
    <property type="match status" value="1"/>
</dbReference>
<keyword evidence="2 7" id="KW-0812">Transmembrane</keyword>
<reference evidence="9" key="2">
    <citation type="submission" date="2004-02" db="EMBL/GenBank/DDBJ databases">
        <authorList>
            <consortium name="Genoscope"/>
            <consortium name="Whitehead Institute Centre for Genome Research"/>
        </authorList>
    </citation>
    <scope>NUCLEOTIDE SEQUENCE</scope>
</reference>
<comment type="subcellular location">
    <subcellularLocation>
        <location evidence="5">Endomembrane system</location>
        <topology evidence="5">Single-pass membrane protein</topology>
    </subcellularLocation>
</comment>
<evidence type="ECO:0000256" key="3">
    <source>
        <dbReference type="ARBA" id="ARBA00022989"/>
    </source>
</evidence>
<comment type="caution">
    <text evidence="9">The sequence shown here is derived from an EMBL/GenBank/DDBJ whole genome shotgun (WGS) entry which is preliminary data.</text>
</comment>
<sequence length="212" mass="23554">MDLCALPNNNHPEKFLQLDVGRLPVSQVEALVLAQRHWHNRVYVQRERPGTGSGAPEGPAVAFVDRYLEKHISPQALSSRVKINPLFPAQRSEDAEDGGKARPSWTLQDYRAHTCLNLADGAKVRGQQVRPTPTGDASTHRPLPPQTGEKSPRDLDFWLEDVYTPGYDALLRKTEAQLRRRSRCRVFGLAVASVGALLAVVVIPVVLLRRTS</sequence>
<evidence type="ECO:0000256" key="5">
    <source>
        <dbReference type="ARBA" id="ARBA00037847"/>
    </source>
</evidence>
<dbReference type="EMBL" id="CAAE01007502">
    <property type="protein sequence ID" value="CAF90347.1"/>
    <property type="molecule type" value="Genomic_DNA"/>
</dbReference>
<proteinExistence type="inferred from homology"/>
<evidence type="ECO:0000259" key="8">
    <source>
        <dbReference type="Pfam" id="PF06789"/>
    </source>
</evidence>
<feature type="region of interest" description="Disordered" evidence="6">
    <location>
        <begin position="122"/>
        <end position="152"/>
    </location>
</feature>
<feature type="domain" description="Major intrinsically disordered Notch2-binding receptor 1-like C-terminal" evidence="8">
    <location>
        <begin position="37"/>
        <end position="207"/>
    </location>
</feature>
<evidence type="ECO:0000256" key="4">
    <source>
        <dbReference type="ARBA" id="ARBA00023136"/>
    </source>
</evidence>
<evidence type="ECO:0000256" key="1">
    <source>
        <dbReference type="ARBA" id="ARBA00006410"/>
    </source>
</evidence>
<evidence type="ECO:0000256" key="7">
    <source>
        <dbReference type="SAM" id="Phobius"/>
    </source>
</evidence>
<gene>
    <name evidence="9" type="ORF">GSTENG00004596001</name>
</gene>
<dbReference type="GO" id="GO:0012505">
    <property type="term" value="C:endomembrane system"/>
    <property type="evidence" value="ECO:0007669"/>
    <property type="project" value="UniProtKB-SubCell"/>
</dbReference>
<dbReference type="InterPro" id="IPR009626">
    <property type="entry name" value="MINAR1-like_C"/>
</dbReference>
<keyword evidence="4 7" id="KW-0472">Membrane</keyword>
<feature type="transmembrane region" description="Helical" evidence="7">
    <location>
        <begin position="186"/>
        <end position="207"/>
    </location>
</feature>
<organism evidence="9">
    <name type="scientific">Tetraodon nigroviridis</name>
    <name type="common">Spotted green pufferfish</name>
    <name type="synonym">Chelonodon nigroviridis</name>
    <dbReference type="NCBI Taxonomy" id="99883"/>
    <lineage>
        <taxon>Eukaryota</taxon>
        <taxon>Metazoa</taxon>
        <taxon>Chordata</taxon>
        <taxon>Craniata</taxon>
        <taxon>Vertebrata</taxon>
        <taxon>Euteleostomi</taxon>
        <taxon>Actinopterygii</taxon>
        <taxon>Neopterygii</taxon>
        <taxon>Teleostei</taxon>
        <taxon>Neoteleostei</taxon>
        <taxon>Acanthomorphata</taxon>
        <taxon>Eupercaria</taxon>
        <taxon>Tetraodontiformes</taxon>
        <taxon>Tetradontoidea</taxon>
        <taxon>Tetraodontidae</taxon>
        <taxon>Tetraodon</taxon>
    </lineage>
</organism>
<keyword evidence="3 7" id="KW-1133">Transmembrane helix</keyword>
<comment type="similarity">
    <text evidence="1">Belongs to the MINAR family.</text>
</comment>
<dbReference type="OrthoDB" id="8920945at2759"/>
<dbReference type="KEGG" id="tng:GSTEN00004596G001"/>
<dbReference type="InterPro" id="IPR039706">
    <property type="entry name" value="MINAR1-like"/>
</dbReference>
<evidence type="ECO:0000256" key="6">
    <source>
        <dbReference type="SAM" id="MobiDB-lite"/>
    </source>
</evidence>
<dbReference type="AlphaFoldDB" id="Q4T9T5"/>